<comment type="caution">
    <text evidence="2">The sequence shown here is derived from an EMBL/GenBank/DDBJ whole genome shotgun (WGS) entry which is preliminary data.</text>
</comment>
<dbReference type="Proteomes" id="UP000027238">
    <property type="component" value="Unassembled WGS sequence"/>
</dbReference>
<feature type="compositionally biased region" description="Basic and acidic residues" evidence="1">
    <location>
        <begin position="236"/>
        <end position="248"/>
    </location>
</feature>
<dbReference type="EMBL" id="JMSE01001184">
    <property type="protein sequence ID" value="KDN63883.1"/>
    <property type="molecule type" value="Genomic_DNA"/>
</dbReference>
<evidence type="ECO:0000313" key="2">
    <source>
        <dbReference type="EMBL" id="KDN63883.1"/>
    </source>
</evidence>
<keyword evidence="3" id="KW-1185">Reference proteome</keyword>
<evidence type="ECO:0000313" key="3">
    <source>
        <dbReference type="Proteomes" id="UP000027238"/>
    </source>
</evidence>
<reference evidence="3" key="1">
    <citation type="journal article" date="2014" name="Genome Announc.">
        <title>Draft genome sequence of Colletotrichum sublineola, a destructive pathogen of cultivated sorghum.</title>
        <authorList>
            <person name="Baroncelli R."/>
            <person name="Sanz-Martin J.M."/>
            <person name="Rech G.E."/>
            <person name="Sukno S.A."/>
            <person name="Thon M.R."/>
        </authorList>
    </citation>
    <scope>NUCLEOTIDE SEQUENCE [LARGE SCALE GENOMIC DNA]</scope>
    <source>
        <strain evidence="3">TX430BB</strain>
    </source>
</reference>
<name>A0A066X409_COLSU</name>
<evidence type="ECO:0000256" key="1">
    <source>
        <dbReference type="SAM" id="MobiDB-lite"/>
    </source>
</evidence>
<feature type="region of interest" description="Disordered" evidence="1">
    <location>
        <begin position="1"/>
        <end position="31"/>
    </location>
</feature>
<dbReference type="AlphaFoldDB" id="A0A066X409"/>
<feature type="region of interest" description="Disordered" evidence="1">
    <location>
        <begin position="200"/>
        <end position="284"/>
    </location>
</feature>
<proteinExistence type="predicted"/>
<gene>
    <name evidence="2" type="ORF">CSUB01_08369</name>
</gene>
<sequence length="539" mass="58880">MRPPSGSSPDKAPQTEPLVTRRPYGARKACARRPPHHRVLAVLCAPRPRRQLALDLPRCVDDKDPLVVLDVSRELADAPDVLQLRQVALVNGVGPIDAARRSDEYGRVAQRERHGCAVDGQLDGGSVHRLRFFRPDPICLGRLSGHTVQVGEGRALVCVGVGWHVFGLLERDVSRMDSPPAFGYLALALALAVSHNHRQGARSDPAVRRLHASQAAEHAAQDEFGPPVRPVFQHETGTEVHWRPETRQARRRRHEGAHDGEDEGIPGEHRPEQPVSQLETDGGPGAQARVRVLDVAPHLAQGRPRHQLREADQALHLPLVDQAEHLDVVLLGVRDPDEDAVDPALRRRDRGDDAYAVVPERDAAFPRHEQLELVGEHHLEEEVGEPEAAPIAGGRESRGCQAPGGAEVLEDVGPVQRGENLRDLSLRRLPPPSRGVAGRREGAGADERLDILPDLLFVPPRELALDLQQAQPVDEEYELVSGELPQRGPDPLAVVLLVCACPVAEIGRVTLHRPRAGVPALVLFCSPKERASPLLPCAK</sequence>
<accession>A0A066X409</accession>
<protein>
    <submittedName>
        <fullName evidence="2">Uncharacterized protein</fullName>
    </submittedName>
</protein>
<organism evidence="2 3">
    <name type="scientific">Colletotrichum sublineola</name>
    <name type="common">Sorghum anthracnose fungus</name>
    <dbReference type="NCBI Taxonomy" id="1173701"/>
    <lineage>
        <taxon>Eukaryota</taxon>
        <taxon>Fungi</taxon>
        <taxon>Dikarya</taxon>
        <taxon>Ascomycota</taxon>
        <taxon>Pezizomycotina</taxon>
        <taxon>Sordariomycetes</taxon>
        <taxon>Hypocreomycetidae</taxon>
        <taxon>Glomerellales</taxon>
        <taxon>Glomerellaceae</taxon>
        <taxon>Colletotrichum</taxon>
        <taxon>Colletotrichum graminicola species complex</taxon>
    </lineage>
</organism>
<dbReference type="HOGENOM" id="CLU_505263_0_0_1"/>